<sequence>MGSNRYIKDDMKGGGTMHERELKQVLDQWVGRDVVLTKQEDGDIDQTVMSLEHVTYVERGETIDGYVASRTLQLRGEGTVQTARGERQPLPFARYDIPLTDNCHIQHNQNTVLIETERAEYTVTPCTSI</sequence>
<dbReference type="STRING" id="1471761.B0W44_11085"/>
<accession>A0A1U9K897</accession>
<evidence type="ECO:0000313" key="1">
    <source>
        <dbReference type="EMBL" id="AQS56226.1"/>
    </source>
</evidence>
<dbReference type="EMBL" id="CP019699">
    <property type="protein sequence ID" value="AQS56226.1"/>
    <property type="molecule type" value="Genomic_DNA"/>
</dbReference>
<dbReference type="Pfam" id="PF25846">
    <property type="entry name" value="YmzB"/>
    <property type="match status" value="1"/>
</dbReference>
<evidence type="ECO:0000313" key="2">
    <source>
        <dbReference type="Proteomes" id="UP000188603"/>
    </source>
</evidence>
<organism evidence="1 2">
    <name type="scientific">Novibacillus thermophilus</name>
    <dbReference type="NCBI Taxonomy" id="1471761"/>
    <lineage>
        <taxon>Bacteria</taxon>
        <taxon>Bacillati</taxon>
        <taxon>Bacillota</taxon>
        <taxon>Bacilli</taxon>
        <taxon>Bacillales</taxon>
        <taxon>Thermoactinomycetaceae</taxon>
        <taxon>Novibacillus</taxon>
    </lineage>
</organism>
<gene>
    <name evidence="1" type="ORF">B0W44_11085</name>
</gene>
<dbReference type="KEGG" id="ntr:B0W44_11085"/>
<proteinExistence type="predicted"/>
<dbReference type="InterPro" id="IPR058926">
    <property type="entry name" value="YmzB-like"/>
</dbReference>
<name>A0A1U9K897_9BACL</name>
<keyword evidence="2" id="KW-1185">Reference proteome</keyword>
<reference evidence="1 2" key="1">
    <citation type="journal article" date="2015" name="Int. J. Syst. Evol. Microbiol.">
        <title>Novibacillus thermophilus gen. nov., sp. nov., a Gram-staining-negative and moderately thermophilic member of the family Thermoactinomycetaceae.</title>
        <authorList>
            <person name="Yang G."/>
            <person name="Chen J."/>
            <person name="Zhou S."/>
        </authorList>
    </citation>
    <scope>NUCLEOTIDE SEQUENCE [LARGE SCALE GENOMIC DNA]</scope>
    <source>
        <strain evidence="1 2">SG-1</strain>
    </source>
</reference>
<protein>
    <submittedName>
        <fullName evidence="1">Uncharacterized protein</fullName>
    </submittedName>
</protein>
<dbReference type="AlphaFoldDB" id="A0A1U9K897"/>
<dbReference type="Proteomes" id="UP000188603">
    <property type="component" value="Chromosome"/>
</dbReference>